<protein>
    <submittedName>
        <fullName evidence="2">DNA-binding domain-containing protein</fullName>
    </submittedName>
</protein>
<organism evidence="2 3">
    <name type="scientific">Palleronia pontilimi</name>
    <dbReference type="NCBI Taxonomy" id="1964209"/>
    <lineage>
        <taxon>Bacteria</taxon>
        <taxon>Pseudomonadati</taxon>
        <taxon>Pseudomonadota</taxon>
        <taxon>Alphaproteobacteria</taxon>
        <taxon>Rhodobacterales</taxon>
        <taxon>Roseobacteraceae</taxon>
        <taxon>Palleronia</taxon>
    </lineage>
</organism>
<evidence type="ECO:0000313" key="3">
    <source>
        <dbReference type="Proteomes" id="UP000642488"/>
    </source>
</evidence>
<evidence type="ECO:0000259" key="1">
    <source>
        <dbReference type="Pfam" id="PF09836"/>
    </source>
</evidence>
<dbReference type="GO" id="GO:0003677">
    <property type="term" value="F:DNA binding"/>
    <property type="evidence" value="ECO:0007669"/>
    <property type="project" value="UniProtKB-KW"/>
</dbReference>
<feature type="domain" description="Putative DNA-binding" evidence="1">
    <location>
        <begin position="6"/>
        <end position="94"/>
    </location>
</feature>
<comment type="caution">
    <text evidence="2">The sequence shown here is derived from an EMBL/GenBank/DDBJ whole genome shotgun (WGS) entry which is preliminary data.</text>
</comment>
<dbReference type="EMBL" id="JAEKPD010000013">
    <property type="protein sequence ID" value="MBJ3763598.1"/>
    <property type="molecule type" value="Genomic_DNA"/>
</dbReference>
<dbReference type="Gene3D" id="1.10.150.690">
    <property type="entry name" value="DUF2063"/>
    <property type="match status" value="1"/>
</dbReference>
<proteinExistence type="predicted"/>
<dbReference type="Pfam" id="PF09836">
    <property type="entry name" value="DUF2063"/>
    <property type="match status" value="1"/>
</dbReference>
<accession>A0A934IAQ0</accession>
<reference evidence="2" key="1">
    <citation type="submission" date="2020-12" db="EMBL/GenBank/DDBJ databases">
        <title>Bacterial taxonomy.</title>
        <authorList>
            <person name="Pan X."/>
        </authorList>
    </citation>
    <scope>NUCLEOTIDE SEQUENCE</scope>
    <source>
        <strain evidence="2">KCTC 52957</strain>
    </source>
</reference>
<dbReference type="InterPro" id="IPR018640">
    <property type="entry name" value="DUF2063"/>
</dbReference>
<keyword evidence="2" id="KW-0238">DNA-binding</keyword>
<evidence type="ECO:0000313" key="2">
    <source>
        <dbReference type="EMBL" id="MBJ3763598.1"/>
    </source>
</evidence>
<dbReference type="RefSeq" id="WP_198916776.1">
    <property type="nucleotide sequence ID" value="NZ_JAEKPD010000013.1"/>
</dbReference>
<keyword evidence="3" id="KW-1185">Reference proteome</keyword>
<dbReference type="Proteomes" id="UP000642488">
    <property type="component" value="Unassembled WGS sequence"/>
</dbReference>
<dbReference type="InterPro" id="IPR044922">
    <property type="entry name" value="DUF2063_N_sf"/>
</dbReference>
<sequence length="252" mass="26607">MPAHRELQAAFGAALTGTGVPPGVIATGDVARRFAVYRNTVQHSLTDALSQRFPVIRRLVGARFFDAVAGVFIRAHPPRSPVIAVYGAAFADFLDGFPPARRLAYLPDVARLEWARGLAFHAADAAALTPAAFADATAHDPDRVALTLHPCLHLLGSDYPVVSIWRANQPGADPAPLPAGGEAALIFRDAGDVPVLPLDPPTFRMIGALAAGKPMGAALAHADQDQIARTLSTLLRHGLIVGTAPFQNTRFP</sequence>
<name>A0A934IAQ0_9RHOB</name>
<gene>
    <name evidence="2" type="ORF">ILP92_12650</name>
</gene>
<dbReference type="AlphaFoldDB" id="A0A934IAQ0"/>